<dbReference type="PANTHER" id="PTHR22726">
    <property type="entry name" value="METALLOENDOPEPTIDASE OMA1"/>
    <property type="match status" value="1"/>
</dbReference>
<dbReference type="GO" id="GO:0016020">
    <property type="term" value="C:membrane"/>
    <property type="evidence" value="ECO:0007669"/>
    <property type="project" value="TreeGrafter"/>
</dbReference>
<evidence type="ECO:0000256" key="3">
    <source>
        <dbReference type="ARBA" id="ARBA00022801"/>
    </source>
</evidence>
<gene>
    <name evidence="9" type="ORF">BegalDRAFT_0430</name>
</gene>
<feature type="domain" description="Peptidase M48" evidence="8">
    <location>
        <begin position="59"/>
        <end position="243"/>
    </location>
</feature>
<dbReference type="AlphaFoldDB" id="I3CCK6"/>
<dbReference type="GO" id="GO:0051603">
    <property type="term" value="P:proteolysis involved in protein catabolic process"/>
    <property type="evidence" value="ECO:0007669"/>
    <property type="project" value="TreeGrafter"/>
</dbReference>
<keyword evidence="5 6" id="KW-0482">Metalloprotease</keyword>
<keyword evidence="7" id="KW-0732">Signal</keyword>
<evidence type="ECO:0000256" key="7">
    <source>
        <dbReference type="SAM" id="SignalP"/>
    </source>
</evidence>
<dbReference type="GO" id="GO:0046872">
    <property type="term" value="F:metal ion binding"/>
    <property type="evidence" value="ECO:0007669"/>
    <property type="project" value="UniProtKB-KW"/>
</dbReference>
<dbReference type="PANTHER" id="PTHR22726:SF24">
    <property type="entry name" value="M48 FAMILY METALLOPEPTIDASE"/>
    <property type="match status" value="1"/>
</dbReference>
<evidence type="ECO:0000256" key="1">
    <source>
        <dbReference type="ARBA" id="ARBA00022670"/>
    </source>
</evidence>
<name>I3CCK6_9GAMM</name>
<protein>
    <submittedName>
        <fullName evidence="9">Peptidase family M48</fullName>
    </submittedName>
</protein>
<evidence type="ECO:0000313" key="10">
    <source>
        <dbReference type="Proteomes" id="UP000005744"/>
    </source>
</evidence>
<proteinExistence type="inferred from homology"/>
<dbReference type="GO" id="GO:0004222">
    <property type="term" value="F:metalloendopeptidase activity"/>
    <property type="evidence" value="ECO:0007669"/>
    <property type="project" value="InterPro"/>
</dbReference>
<evidence type="ECO:0000256" key="4">
    <source>
        <dbReference type="ARBA" id="ARBA00022833"/>
    </source>
</evidence>
<sequence>MMNQKRCWLLGGLLFLNSCATSPLGRNQLVFMPADEMDKMGLQTFENLKQETPLSTDKRKQTYVSCITNAIVRVTNSNVQNWEVAVFQDDESVNAFALPGGKIGVYTGLLPVANNQHQLAAVIGHEIGHVLAQHGNERVSQETLLQTGLQAVQASLSNPQSQTAQLTMAALGVGAQFGVLLPYGRTQESEADIIGLQLMANAGFDPRQSIQLWQNMSAASQGQPPEFLSTHPAHETRIQQLSNAMPQAMQLYETAKKQGRTPNCRL</sequence>
<dbReference type="CDD" id="cd07331">
    <property type="entry name" value="M48C_Oma1_like"/>
    <property type="match status" value="1"/>
</dbReference>
<dbReference type="eggNOG" id="COG0501">
    <property type="taxonomic scope" value="Bacteria"/>
</dbReference>
<dbReference type="InterPro" id="IPR001915">
    <property type="entry name" value="Peptidase_M48"/>
</dbReference>
<dbReference type="RefSeq" id="WP_002683200.1">
    <property type="nucleotide sequence ID" value="NZ_JH600070.1"/>
</dbReference>
<keyword evidence="2" id="KW-0479">Metal-binding</keyword>
<accession>I3CCK6</accession>
<organism evidence="9 10">
    <name type="scientific">Beggiatoa alba B18LD</name>
    <dbReference type="NCBI Taxonomy" id="395493"/>
    <lineage>
        <taxon>Bacteria</taxon>
        <taxon>Pseudomonadati</taxon>
        <taxon>Pseudomonadota</taxon>
        <taxon>Gammaproteobacteria</taxon>
        <taxon>Thiotrichales</taxon>
        <taxon>Thiotrichaceae</taxon>
        <taxon>Beggiatoa</taxon>
    </lineage>
</organism>
<dbReference type="Proteomes" id="UP000005744">
    <property type="component" value="Unassembled WGS sequence"/>
</dbReference>
<feature type="signal peptide" evidence="7">
    <location>
        <begin position="1"/>
        <end position="20"/>
    </location>
</feature>
<dbReference type="HOGENOM" id="CLU_029002_5_0_6"/>
<evidence type="ECO:0000256" key="5">
    <source>
        <dbReference type="ARBA" id="ARBA00023049"/>
    </source>
</evidence>
<dbReference type="Gene3D" id="3.30.2010.10">
    <property type="entry name" value="Metalloproteases ('zincins'), catalytic domain"/>
    <property type="match status" value="1"/>
</dbReference>
<evidence type="ECO:0000256" key="6">
    <source>
        <dbReference type="RuleBase" id="RU003983"/>
    </source>
</evidence>
<comment type="cofactor">
    <cofactor evidence="6">
        <name>Zn(2+)</name>
        <dbReference type="ChEBI" id="CHEBI:29105"/>
    </cofactor>
    <text evidence="6">Binds 1 zinc ion per subunit.</text>
</comment>
<reference evidence="9 10" key="1">
    <citation type="submission" date="2011-11" db="EMBL/GenBank/DDBJ databases">
        <title>Improved High-Quality Draft sequence of Beggiatoa alba B18lD.</title>
        <authorList>
            <consortium name="US DOE Joint Genome Institute"/>
            <person name="Lucas S."/>
            <person name="Han J."/>
            <person name="Lapidus A."/>
            <person name="Cheng J.-F."/>
            <person name="Goodwin L."/>
            <person name="Pitluck S."/>
            <person name="Peters L."/>
            <person name="Mikhailova N."/>
            <person name="Held B."/>
            <person name="Detter J.C."/>
            <person name="Han C."/>
            <person name="Tapia R."/>
            <person name="Land M."/>
            <person name="Hauser L."/>
            <person name="Kyrpides N."/>
            <person name="Ivanova N."/>
            <person name="Pagani I."/>
            <person name="Samuel K."/>
            <person name="Teske A."/>
            <person name="Mueller J."/>
            <person name="Woyke T."/>
        </authorList>
    </citation>
    <scope>NUCLEOTIDE SEQUENCE [LARGE SCALE GENOMIC DNA]</scope>
    <source>
        <strain evidence="9 10">B18LD</strain>
    </source>
</reference>
<keyword evidence="3 6" id="KW-0378">Hydrolase</keyword>
<feature type="chain" id="PRO_5003669435" evidence="7">
    <location>
        <begin position="21"/>
        <end position="266"/>
    </location>
</feature>
<dbReference type="STRING" id="395493.BegalDRAFT_0430"/>
<evidence type="ECO:0000313" key="9">
    <source>
        <dbReference type="EMBL" id="EIJ41349.1"/>
    </source>
</evidence>
<evidence type="ECO:0000256" key="2">
    <source>
        <dbReference type="ARBA" id="ARBA00022723"/>
    </source>
</evidence>
<dbReference type="EMBL" id="JH600070">
    <property type="protein sequence ID" value="EIJ41349.1"/>
    <property type="molecule type" value="Genomic_DNA"/>
</dbReference>
<dbReference type="Pfam" id="PF01435">
    <property type="entry name" value="Peptidase_M48"/>
    <property type="match status" value="1"/>
</dbReference>
<dbReference type="InterPro" id="IPR051156">
    <property type="entry name" value="Mito/Outer_Membr_Metalloprot"/>
</dbReference>
<keyword evidence="4 6" id="KW-0862">Zinc</keyword>
<evidence type="ECO:0000259" key="8">
    <source>
        <dbReference type="Pfam" id="PF01435"/>
    </source>
</evidence>
<keyword evidence="10" id="KW-1185">Reference proteome</keyword>
<keyword evidence="1 6" id="KW-0645">Protease</keyword>
<comment type="similarity">
    <text evidence="6">Belongs to the peptidase M48 family.</text>
</comment>